<dbReference type="STRING" id="63057.A0A2P5FC01"/>
<feature type="transmembrane region" description="Helical" evidence="1">
    <location>
        <begin position="279"/>
        <end position="303"/>
    </location>
</feature>
<sequence length="356" mass="41356">MPPRRCILGVPIILLRHSTRAYTPDAFSIGPFNYNKNLQLKAMQKIISRTHDPKTKLRDLTAAICCEIAEEARECYAGDIGMSMDEFVKVLVLDGCFPIELFRKAKYETLRGEDDPIINVSCMRAFLRHDLILLENQIPWLVLDRLFDMTKTHAEAKAPLSSLVISFFGDHLFSRSTENSMAHLRKSAEKHEKKHILDLLRNSVVNEVPKGDFSKSRKKIIYNWLNTGNVTKFFNQLYNDTFVKDFCYSKLTKDVKDYCRHPWPRYLTVLKRDYFRNPWTLISVLVAAILLILTFLQTVSSVLKLKWELSKSTTASLVLSRITCEVYVYNYRYQEAYRSFKKCCNLLKSASVMPTY</sequence>
<keyword evidence="1" id="KW-1133">Transmembrane helix</keyword>
<dbReference type="Pfam" id="PF03140">
    <property type="entry name" value="DUF247"/>
    <property type="match status" value="2"/>
</dbReference>
<evidence type="ECO:0000313" key="4">
    <source>
        <dbReference type="Proteomes" id="UP000237000"/>
    </source>
</evidence>
<evidence type="ECO:0000313" key="3">
    <source>
        <dbReference type="EMBL" id="PON95341.1"/>
    </source>
</evidence>
<protein>
    <submittedName>
        <fullName evidence="3">Uncharacterized protein</fullName>
    </submittedName>
</protein>
<dbReference type="PANTHER" id="PTHR31170:SF17">
    <property type="match status" value="1"/>
</dbReference>
<comment type="caution">
    <text evidence="3">The sequence shown here is derived from an EMBL/GenBank/DDBJ whole genome shotgun (WGS) entry which is preliminary data.</text>
</comment>
<dbReference type="InParanoid" id="A0A2P5FC01"/>
<accession>A0A2P5FC01</accession>
<feature type="signal peptide" evidence="2">
    <location>
        <begin position="1"/>
        <end position="21"/>
    </location>
</feature>
<dbReference type="InterPro" id="IPR004158">
    <property type="entry name" value="DUF247_pln"/>
</dbReference>
<gene>
    <name evidence="3" type="ORF">TorRG33x02_088630</name>
</gene>
<keyword evidence="1" id="KW-0812">Transmembrane</keyword>
<keyword evidence="2" id="KW-0732">Signal</keyword>
<proteinExistence type="predicted"/>
<reference evidence="4" key="1">
    <citation type="submission" date="2016-06" db="EMBL/GenBank/DDBJ databases">
        <title>Parallel loss of symbiosis genes in relatives of nitrogen-fixing non-legume Parasponia.</title>
        <authorList>
            <person name="Van Velzen R."/>
            <person name="Holmer R."/>
            <person name="Bu F."/>
            <person name="Rutten L."/>
            <person name="Van Zeijl A."/>
            <person name="Liu W."/>
            <person name="Santuari L."/>
            <person name="Cao Q."/>
            <person name="Sharma T."/>
            <person name="Shen D."/>
            <person name="Roswanjaya Y."/>
            <person name="Wardhani T."/>
            <person name="Kalhor M.S."/>
            <person name="Jansen J."/>
            <person name="Van den Hoogen J."/>
            <person name="Gungor B."/>
            <person name="Hartog M."/>
            <person name="Hontelez J."/>
            <person name="Verver J."/>
            <person name="Yang W.-C."/>
            <person name="Schijlen E."/>
            <person name="Repin R."/>
            <person name="Schilthuizen M."/>
            <person name="Schranz E."/>
            <person name="Heidstra R."/>
            <person name="Miyata K."/>
            <person name="Fedorova E."/>
            <person name="Kohlen W."/>
            <person name="Bisseling T."/>
            <person name="Smit S."/>
            <person name="Geurts R."/>
        </authorList>
    </citation>
    <scope>NUCLEOTIDE SEQUENCE [LARGE SCALE GENOMIC DNA]</scope>
    <source>
        <strain evidence="4">cv. RG33-2</strain>
    </source>
</reference>
<keyword evidence="4" id="KW-1185">Reference proteome</keyword>
<name>A0A2P5FC01_TREOI</name>
<dbReference type="Proteomes" id="UP000237000">
    <property type="component" value="Unassembled WGS sequence"/>
</dbReference>
<dbReference type="EMBL" id="JXTC01000045">
    <property type="protein sequence ID" value="PON95341.1"/>
    <property type="molecule type" value="Genomic_DNA"/>
</dbReference>
<evidence type="ECO:0000256" key="1">
    <source>
        <dbReference type="SAM" id="Phobius"/>
    </source>
</evidence>
<dbReference type="OrthoDB" id="1194040at2759"/>
<dbReference type="PANTHER" id="PTHR31170">
    <property type="entry name" value="BNAC04G53230D PROTEIN"/>
    <property type="match status" value="1"/>
</dbReference>
<feature type="chain" id="PRO_5015174820" evidence="2">
    <location>
        <begin position="22"/>
        <end position="356"/>
    </location>
</feature>
<dbReference type="AlphaFoldDB" id="A0A2P5FC01"/>
<organism evidence="3 4">
    <name type="scientific">Trema orientale</name>
    <name type="common">Charcoal tree</name>
    <name type="synonym">Celtis orientalis</name>
    <dbReference type="NCBI Taxonomy" id="63057"/>
    <lineage>
        <taxon>Eukaryota</taxon>
        <taxon>Viridiplantae</taxon>
        <taxon>Streptophyta</taxon>
        <taxon>Embryophyta</taxon>
        <taxon>Tracheophyta</taxon>
        <taxon>Spermatophyta</taxon>
        <taxon>Magnoliopsida</taxon>
        <taxon>eudicotyledons</taxon>
        <taxon>Gunneridae</taxon>
        <taxon>Pentapetalae</taxon>
        <taxon>rosids</taxon>
        <taxon>fabids</taxon>
        <taxon>Rosales</taxon>
        <taxon>Cannabaceae</taxon>
        <taxon>Trema</taxon>
    </lineage>
</organism>
<evidence type="ECO:0000256" key="2">
    <source>
        <dbReference type="SAM" id="SignalP"/>
    </source>
</evidence>
<keyword evidence="1" id="KW-0472">Membrane</keyword>